<reference evidence="10 11" key="1">
    <citation type="submission" date="2023-05" db="EMBL/GenBank/DDBJ databases">
        <title>Pseudodonghicola sp. nov.</title>
        <authorList>
            <person name="Huang J."/>
        </authorList>
    </citation>
    <scope>NUCLEOTIDE SEQUENCE [LARGE SCALE GENOMIC DNA]</scope>
    <source>
        <strain evidence="10 11">IC7</strain>
    </source>
</reference>
<dbReference type="PROSITE" id="PS00570">
    <property type="entry name" value="RING_HYDROXYL_ALPHA"/>
    <property type="match status" value="1"/>
</dbReference>
<accession>A0ABT7F0C3</accession>
<keyword evidence="3" id="KW-0479">Metal-binding</keyword>
<dbReference type="PRINTS" id="PR00090">
    <property type="entry name" value="RNGDIOXGNASE"/>
</dbReference>
<dbReference type="InterPro" id="IPR001663">
    <property type="entry name" value="Rng_hydr_dOase-A"/>
</dbReference>
<dbReference type="Pfam" id="PF00848">
    <property type="entry name" value="Ring_hydroxyl_A"/>
    <property type="match status" value="1"/>
</dbReference>
<feature type="domain" description="Rieske" evidence="9">
    <location>
        <begin position="45"/>
        <end position="156"/>
    </location>
</feature>
<dbReference type="Proteomes" id="UP001243757">
    <property type="component" value="Unassembled WGS sequence"/>
</dbReference>
<dbReference type="Gene3D" id="2.102.10.10">
    <property type="entry name" value="Rieske [2Fe-2S] iron-sulphur domain"/>
    <property type="match status" value="1"/>
</dbReference>
<name>A0ABT7F0C3_9RHOB</name>
<dbReference type="InterPro" id="IPR015879">
    <property type="entry name" value="Ring_hydroxy_dOase_asu_C_dom"/>
</dbReference>
<dbReference type="PROSITE" id="PS51296">
    <property type="entry name" value="RIESKE"/>
    <property type="match status" value="1"/>
</dbReference>
<evidence type="ECO:0000259" key="9">
    <source>
        <dbReference type="PROSITE" id="PS51296"/>
    </source>
</evidence>
<evidence type="ECO:0000256" key="8">
    <source>
        <dbReference type="ARBA" id="ARBA00023027"/>
    </source>
</evidence>
<keyword evidence="8" id="KW-0520">NAD</keyword>
<evidence type="ECO:0000313" key="11">
    <source>
        <dbReference type="Proteomes" id="UP001243757"/>
    </source>
</evidence>
<keyword evidence="5" id="KW-0560">Oxidoreductase</keyword>
<evidence type="ECO:0000256" key="1">
    <source>
        <dbReference type="ARBA" id="ARBA00008751"/>
    </source>
</evidence>
<evidence type="ECO:0000256" key="5">
    <source>
        <dbReference type="ARBA" id="ARBA00023002"/>
    </source>
</evidence>
<gene>
    <name evidence="10" type="ORF">QO033_10100</name>
</gene>
<dbReference type="SUPFAM" id="SSF50022">
    <property type="entry name" value="ISP domain"/>
    <property type="match status" value="1"/>
</dbReference>
<keyword evidence="11" id="KW-1185">Reference proteome</keyword>
<dbReference type="RefSeq" id="WP_284480840.1">
    <property type="nucleotide sequence ID" value="NZ_JASNJD010000006.1"/>
</dbReference>
<keyword evidence="7" id="KW-0411">Iron-sulfur</keyword>
<organism evidence="10 11">
    <name type="scientific">Pseudodonghicola flavimaris</name>
    <dbReference type="NCBI Taxonomy" id="3050036"/>
    <lineage>
        <taxon>Bacteria</taxon>
        <taxon>Pseudomonadati</taxon>
        <taxon>Pseudomonadota</taxon>
        <taxon>Alphaproteobacteria</taxon>
        <taxon>Rhodobacterales</taxon>
        <taxon>Paracoccaceae</taxon>
        <taxon>Pseudodonghicola</taxon>
    </lineage>
</organism>
<evidence type="ECO:0000256" key="4">
    <source>
        <dbReference type="ARBA" id="ARBA00022964"/>
    </source>
</evidence>
<dbReference type="PANTHER" id="PTHR43756:SF1">
    <property type="entry name" value="3-PHENYLPROPIONATE_CINNAMIC ACID DIOXYGENASE SUBUNIT ALPHA"/>
    <property type="match status" value="1"/>
</dbReference>
<evidence type="ECO:0000313" key="10">
    <source>
        <dbReference type="EMBL" id="MDK3018030.1"/>
    </source>
</evidence>
<dbReference type="PANTHER" id="PTHR43756">
    <property type="entry name" value="CHOLINE MONOOXYGENASE, CHLOROPLASTIC"/>
    <property type="match status" value="1"/>
</dbReference>
<dbReference type="InterPro" id="IPR015881">
    <property type="entry name" value="ARHD_Rieske_2Fe_2S"/>
</dbReference>
<dbReference type="Gene3D" id="3.90.380.10">
    <property type="entry name" value="Naphthalene 1,2-dioxygenase Alpha Subunit, Chain A, domain 1"/>
    <property type="match status" value="1"/>
</dbReference>
<dbReference type="SUPFAM" id="SSF55961">
    <property type="entry name" value="Bet v1-like"/>
    <property type="match status" value="1"/>
</dbReference>
<keyword evidence="6" id="KW-0408">Iron</keyword>
<evidence type="ECO:0000256" key="6">
    <source>
        <dbReference type="ARBA" id="ARBA00023004"/>
    </source>
</evidence>
<evidence type="ECO:0000256" key="7">
    <source>
        <dbReference type="ARBA" id="ARBA00023014"/>
    </source>
</evidence>
<dbReference type="GO" id="GO:0051213">
    <property type="term" value="F:dioxygenase activity"/>
    <property type="evidence" value="ECO:0007669"/>
    <property type="project" value="UniProtKB-KW"/>
</dbReference>
<protein>
    <submittedName>
        <fullName evidence="10">Aromatic ring-hydroxylating dioxygenase subunit alpha</fullName>
    </submittedName>
</protein>
<comment type="caution">
    <text evidence="10">The sequence shown here is derived from an EMBL/GenBank/DDBJ whole genome shotgun (WGS) entry which is preliminary data.</text>
</comment>
<keyword evidence="2" id="KW-0001">2Fe-2S</keyword>
<proteinExistence type="inferred from homology"/>
<dbReference type="InterPro" id="IPR036922">
    <property type="entry name" value="Rieske_2Fe-2S_sf"/>
</dbReference>
<dbReference type="Pfam" id="PF00355">
    <property type="entry name" value="Rieske"/>
    <property type="match status" value="1"/>
</dbReference>
<dbReference type="CDD" id="cd08879">
    <property type="entry name" value="RHO_alpha_C_AntDO-like"/>
    <property type="match status" value="1"/>
</dbReference>
<dbReference type="EMBL" id="JASNJD010000006">
    <property type="protein sequence ID" value="MDK3018030.1"/>
    <property type="molecule type" value="Genomic_DNA"/>
</dbReference>
<evidence type="ECO:0000256" key="3">
    <source>
        <dbReference type="ARBA" id="ARBA00022723"/>
    </source>
</evidence>
<sequence>MEQQEAITVDDIRDLVRPHQVHRRAYADPEVFQLEMERIFGRMWIYLAHESQLRKPGAFFRTRLAGTEVLVTRHTDGEVYVLHNRCPHRGARMCMVDRGNSRLLNCPYHAWSFRPDGTLSTVPHKQSYPESFDMEAPENQMQRVRNVESYRGFIFATLNETPVPLTEQLGEMTDIIDNLLARAPEGEVEISESYFTLEYKGNWKLHLENAADIFHPTFVHSSSVGAAKRAPQNASRLDSDQTRTMLEANGFGIDQWEGIRLNGLPNGHSYMSNFYSKGVLVDQTEDPVMTEYKKRMVAAYGEEKAADILSVDRFNNIIYPNMILNAQHQQMRITIPLAHDRTLIRVQCFRLKGAPDEMFERAIRFLSTLASPASMIFSDDVEMLERCQAGLDRDDTPWLDFSRGLDIDRTDETGSVSGVASEMPMRVQFKAWVEMMTQEVA</sequence>
<keyword evidence="4 10" id="KW-0223">Dioxygenase</keyword>
<evidence type="ECO:0000256" key="2">
    <source>
        <dbReference type="ARBA" id="ARBA00022714"/>
    </source>
</evidence>
<comment type="similarity">
    <text evidence="1">Belongs to the bacterial ring-hydroxylating dioxygenase alpha subunit family.</text>
</comment>
<dbReference type="InterPro" id="IPR017941">
    <property type="entry name" value="Rieske_2Fe-2S"/>
</dbReference>